<dbReference type="GO" id="GO:0031125">
    <property type="term" value="P:rRNA 3'-end processing"/>
    <property type="evidence" value="ECO:0007669"/>
    <property type="project" value="TreeGrafter"/>
</dbReference>
<dbReference type="CDD" id="cd00077">
    <property type="entry name" value="HDc"/>
    <property type="match status" value="1"/>
</dbReference>
<reference evidence="4" key="1">
    <citation type="journal article" date="2020" name="mSystems">
        <title>Genome- and Community-Level Interaction Insights into Carbon Utilization and Element Cycling Functions of Hydrothermarchaeota in Hydrothermal Sediment.</title>
        <authorList>
            <person name="Zhou Z."/>
            <person name="Liu Y."/>
            <person name="Xu W."/>
            <person name="Pan J."/>
            <person name="Luo Z.H."/>
            <person name="Li M."/>
        </authorList>
    </citation>
    <scope>NUCLEOTIDE SEQUENCE [LARGE SCALE GENOMIC DNA]</scope>
    <source>
        <strain evidence="4">SpSt-339</strain>
    </source>
</reference>
<proteinExistence type="predicted"/>
<dbReference type="InterPro" id="IPR050798">
    <property type="entry name" value="YhaM_exoribonuc/phosphodiest"/>
</dbReference>
<dbReference type="EMBL" id="DSOK01000182">
    <property type="protein sequence ID" value="HEN15064.1"/>
    <property type="molecule type" value="Genomic_DNA"/>
</dbReference>
<sequence>MPRGEVEPRIVKLAELEPGEHGDFFALLVKRDRAQTRDGKPFYRAAFRDAGRTATAMIWADGGWFEDCEQHWQPGACYKLRGRYYENQYGPHIEIEKIRPVEPADAAAGFDPAAFHPASRFDPEQMLAELIAIAEKQIADVFVRRLTVELLQDHAEVLQTMAAAAHNHHAYPGGYLEHVLSVTQTAVYLADKYAALYPDLEPPLSKSLVVAGAILHDIGKLVELEHRPAGAEYTPVGRLVGHLVLGRDLIRAKAATIEDFDAETLLRLEHILLSHQGLPEWGSPVPPSTPEALLVHFADDTDAKFQMMAAALASPATAAESAFTSRDNPLKRRIFRGLPDGDQSGDATKS</sequence>
<evidence type="ECO:0000256" key="2">
    <source>
        <dbReference type="SAM" id="MobiDB-lite"/>
    </source>
</evidence>
<dbReference type="InterPro" id="IPR003607">
    <property type="entry name" value="HD/PDEase_dom"/>
</dbReference>
<dbReference type="PROSITE" id="PS51831">
    <property type="entry name" value="HD"/>
    <property type="match status" value="1"/>
</dbReference>
<comment type="caution">
    <text evidence="4">The sequence shown here is derived from an EMBL/GenBank/DDBJ whole genome shotgun (WGS) entry which is preliminary data.</text>
</comment>
<protein>
    <submittedName>
        <fullName evidence="4">HD domain-containing protein</fullName>
    </submittedName>
</protein>
<dbReference type="AlphaFoldDB" id="A0A7C2JXL7"/>
<evidence type="ECO:0000313" key="4">
    <source>
        <dbReference type="EMBL" id="HEN15064.1"/>
    </source>
</evidence>
<feature type="region of interest" description="Disordered" evidence="2">
    <location>
        <begin position="330"/>
        <end position="350"/>
    </location>
</feature>
<dbReference type="Gene3D" id="1.10.3210.10">
    <property type="entry name" value="Hypothetical protein af1432"/>
    <property type="match status" value="1"/>
</dbReference>
<evidence type="ECO:0000256" key="1">
    <source>
        <dbReference type="ARBA" id="ARBA00022801"/>
    </source>
</evidence>
<dbReference type="GO" id="GO:0016787">
    <property type="term" value="F:hydrolase activity"/>
    <property type="evidence" value="ECO:0007669"/>
    <property type="project" value="UniProtKB-KW"/>
</dbReference>
<dbReference type="SUPFAM" id="SSF109604">
    <property type="entry name" value="HD-domain/PDEase-like"/>
    <property type="match status" value="1"/>
</dbReference>
<evidence type="ECO:0000259" key="3">
    <source>
        <dbReference type="PROSITE" id="PS51831"/>
    </source>
</evidence>
<organism evidence="4">
    <name type="scientific">Schlesneria paludicola</name>
    <dbReference type="NCBI Taxonomy" id="360056"/>
    <lineage>
        <taxon>Bacteria</taxon>
        <taxon>Pseudomonadati</taxon>
        <taxon>Planctomycetota</taxon>
        <taxon>Planctomycetia</taxon>
        <taxon>Planctomycetales</taxon>
        <taxon>Planctomycetaceae</taxon>
        <taxon>Schlesneria</taxon>
    </lineage>
</organism>
<name>A0A7C2JXL7_9PLAN</name>
<accession>A0A7C2JXL7</accession>
<dbReference type="Pfam" id="PF01966">
    <property type="entry name" value="HD"/>
    <property type="match status" value="1"/>
</dbReference>
<keyword evidence="1" id="KW-0378">Hydrolase</keyword>
<dbReference type="PANTHER" id="PTHR37294">
    <property type="entry name" value="3'-5' EXORIBONUCLEASE YHAM"/>
    <property type="match status" value="1"/>
</dbReference>
<gene>
    <name evidence="4" type="ORF">ENQ76_06300</name>
</gene>
<feature type="domain" description="HD" evidence="3">
    <location>
        <begin position="175"/>
        <end position="304"/>
    </location>
</feature>
<dbReference type="PANTHER" id="PTHR37294:SF1">
    <property type="entry name" value="3'-5' EXORIBONUCLEASE YHAM"/>
    <property type="match status" value="1"/>
</dbReference>
<dbReference type="SMART" id="SM00471">
    <property type="entry name" value="HDc"/>
    <property type="match status" value="1"/>
</dbReference>
<dbReference type="InterPro" id="IPR006674">
    <property type="entry name" value="HD_domain"/>
</dbReference>